<feature type="signal peptide" evidence="1">
    <location>
        <begin position="1"/>
        <end position="23"/>
    </location>
</feature>
<organism evidence="3 4">
    <name type="scientific">Runella aurantiaca</name>
    <dbReference type="NCBI Taxonomy" id="2282308"/>
    <lineage>
        <taxon>Bacteria</taxon>
        <taxon>Pseudomonadati</taxon>
        <taxon>Bacteroidota</taxon>
        <taxon>Cytophagia</taxon>
        <taxon>Cytophagales</taxon>
        <taxon>Spirosomataceae</taxon>
        <taxon>Runella</taxon>
    </lineage>
</organism>
<evidence type="ECO:0000259" key="2">
    <source>
        <dbReference type="Pfam" id="PF06283"/>
    </source>
</evidence>
<dbReference type="EMBL" id="QPIW01000008">
    <property type="protein sequence ID" value="RDB05660.1"/>
    <property type="molecule type" value="Genomic_DNA"/>
</dbReference>
<feature type="chain" id="PRO_5016851951" description="ThuA-like domain-containing protein" evidence="1">
    <location>
        <begin position="24"/>
        <end position="354"/>
    </location>
</feature>
<accession>A0A369I9V8</accession>
<dbReference type="Pfam" id="PF06283">
    <property type="entry name" value="ThuA"/>
    <property type="match status" value="1"/>
</dbReference>
<dbReference type="InterPro" id="IPR029062">
    <property type="entry name" value="Class_I_gatase-like"/>
</dbReference>
<dbReference type="RefSeq" id="WP_114461267.1">
    <property type="nucleotide sequence ID" value="NZ_QPIW01000008.1"/>
</dbReference>
<sequence length="354" mass="39644">MKNRKHLILLFSIVFFAVGFTRAQKTAFQDEVNKYRIVYKGEKGPGRGKNIVFITSDHEYRSEESLPALARILAKRYGFTCTVVFGLDDNGFILPGSSNLKGLDVLDKADLMVLFTRFSNFGDEEMQHFDKYIRRGGPIVAFRTATHAFSNKGNAKWGHYSWDYKGEKSEWKDGFGELVLGETWVSHYGTNHKQASKLILEEAQKEHPILRGVKDMLAQSGGYTAYPKNATVIARGQVLNGMTADAEPDKTKELLPVAWVRTYSIDSGPSGRVFATTHGASEDLLSEGFRRMALNAAFWSLGMEKQIKANNNIDFVGPYKPTTFNFNGYKANVKPADLAGWESLIMPGEVVKKK</sequence>
<evidence type="ECO:0000256" key="1">
    <source>
        <dbReference type="SAM" id="SignalP"/>
    </source>
</evidence>
<name>A0A369I9V8_9BACT</name>
<feature type="domain" description="ThuA-like" evidence="2">
    <location>
        <begin position="64"/>
        <end position="299"/>
    </location>
</feature>
<keyword evidence="4" id="KW-1185">Reference proteome</keyword>
<proteinExistence type="predicted"/>
<dbReference type="SUPFAM" id="SSF52317">
    <property type="entry name" value="Class I glutamine amidotransferase-like"/>
    <property type="match status" value="1"/>
</dbReference>
<keyword evidence="1" id="KW-0732">Signal</keyword>
<dbReference type="Proteomes" id="UP000253141">
    <property type="component" value="Unassembled WGS sequence"/>
</dbReference>
<reference evidence="3 4" key="1">
    <citation type="submission" date="2018-07" db="EMBL/GenBank/DDBJ databases">
        <title>Genome analysis of Runella aurantiaca.</title>
        <authorList>
            <person name="Yang X."/>
        </authorList>
    </citation>
    <scope>NUCLEOTIDE SEQUENCE [LARGE SCALE GENOMIC DNA]</scope>
    <source>
        <strain evidence="3 4">YX9</strain>
    </source>
</reference>
<dbReference type="AlphaFoldDB" id="A0A369I9V8"/>
<dbReference type="Gene3D" id="3.40.50.880">
    <property type="match status" value="1"/>
</dbReference>
<gene>
    <name evidence="3" type="ORF">DVG78_11725</name>
</gene>
<evidence type="ECO:0000313" key="4">
    <source>
        <dbReference type="Proteomes" id="UP000253141"/>
    </source>
</evidence>
<protein>
    <recommendedName>
        <fullName evidence="2">ThuA-like domain-containing protein</fullName>
    </recommendedName>
</protein>
<comment type="caution">
    <text evidence="3">The sequence shown here is derived from an EMBL/GenBank/DDBJ whole genome shotgun (WGS) entry which is preliminary data.</text>
</comment>
<evidence type="ECO:0000313" key="3">
    <source>
        <dbReference type="EMBL" id="RDB05660.1"/>
    </source>
</evidence>
<dbReference type="InterPro" id="IPR029010">
    <property type="entry name" value="ThuA-like"/>
</dbReference>
<dbReference type="OrthoDB" id="189183at2"/>